<name>A0A9D2EJD2_9MICO</name>
<reference evidence="2" key="1">
    <citation type="journal article" date="2021" name="PeerJ">
        <title>Extensive microbial diversity within the chicken gut microbiome revealed by metagenomics and culture.</title>
        <authorList>
            <person name="Gilroy R."/>
            <person name="Ravi A."/>
            <person name="Getino M."/>
            <person name="Pursley I."/>
            <person name="Horton D.L."/>
            <person name="Alikhan N.F."/>
            <person name="Baker D."/>
            <person name="Gharbi K."/>
            <person name="Hall N."/>
            <person name="Watson M."/>
            <person name="Adriaenssens E.M."/>
            <person name="Foster-Nyarko E."/>
            <person name="Jarju S."/>
            <person name="Secka A."/>
            <person name="Antonio M."/>
            <person name="Oren A."/>
            <person name="Chaudhuri R.R."/>
            <person name="La Ragione R."/>
            <person name="Hildebrand F."/>
            <person name="Pallen M.J."/>
        </authorList>
    </citation>
    <scope>NUCLEOTIDE SEQUENCE</scope>
    <source>
        <strain evidence="2">ChiGjej4B4-7305</strain>
    </source>
</reference>
<dbReference type="PROSITE" id="PS51257">
    <property type="entry name" value="PROKAR_LIPOPROTEIN"/>
    <property type="match status" value="1"/>
</dbReference>
<dbReference type="EMBL" id="DXBY01000349">
    <property type="protein sequence ID" value="HIZ38201.1"/>
    <property type="molecule type" value="Genomic_DNA"/>
</dbReference>
<organism evidence="2 3">
    <name type="scientific">Candidatus Ruania gallistercoris</name>
    <dbReference type="NCBI Taxonomy" id="2838746"/>
    <lineage>
        <taxon>Bacteria</taxon>
        <taxon>Bacillati</taxon>
        <taxon>Actinomycetota</taxon>
        <taxon>Actinomycetes</taxon>
        <taxon>Micrococcales</taxon>
        <taxon>Ruaniaceae</taxon>
        <taxon>Ruania</taxon>
    </lineage>
</organism>
<feature type="transmembrane region" description="Helical" evidence="1">
    <location>
        <begin position="84"/>
        <end position="107"/>
    </location>
</feature>
<keyword evidence="1" id="KW-0472">Membrane</keyword>
<keyword evidence="1" id="KW-1133">Transmembrane helix</keyword>
<evidence type="ECO:0000313" key="3">
    <source>
        <dbReference type="Proteomes" id="UP000824037"/>
    </source>
</evidence>
<sequence>MVPRSSGRQEHGGDRQPRRMVLLSVLLVVAGCIAVAADAVLIGIVVILISCANLLLWSAIWIGSRRTHQPAETGRAPGSDIPMVVIAAAVLMGLGSLALFVFALTAWDTTGLATRVLYSQPVALAASAIGTALFGGGGVLLLVRRVRGRPPR</sequence>
<feature type="transmembrane region" description="Helical" evidence="1">
    <location>
        <begin position="43"/>
        <end position="63"/>
    </location>
</feature>
<dbReference type="Proteomes" id="UP000824037">
    <property type="component" value="Unassembled WGS sequence"/>
</dbReference>
<accession>A0A9D2EJD2</accession>
<proteinExistence type="predicted"/>
<reference evidence="2" key="2">
    <citation type="submission" date="2021-04" db="EMBL/GenBank/DDBJ databases">
        <authorList>
            <person name="Gilroy R."/>
        </authorList>
    </citation>
    <scope>NUCLEOTIDE SEQUENCE</scope>
    <source>
        <strain evidence="2">ChiGjej4B4-7305</strain>
    </source>
</reference>
<evidence type="ECO:0000313" key="2">
    <source>
        <dbReference type="EMBL" id="HIZ38201.1"/>
    </source>
</evidence>
<feature type="transmembrane region" description="Helical" evidence="1">
    <location>
        <begin position="20"/>
        <end position="37"/>
    </location>
</feature>
<gene>
    <name evidence="2" type="ORF">H9815_20685</name>
</gene>
<comment type="caution">
    <text evidence="2">The sequence shown here is derived from an EMBL/GenBank/DDBJ whole genome shotgun (WGS) entry which is preliminary data.</text>
</comment>
<dbReference type="AlphaFoldDB" id="A0A9D2EJD2"/>
<evidence type="ECO:0000256" key="1">
    <source>
        <dbReference type="SAM" id="Phobius"/>
    </source>
</evidence>
<feature type="transmembrane region" description="Helical" evidence="1">
    <location>
        <begin position="122"/>
        <end position="143"/>
    </location>
</feature>
<keyword evidence="1" id="KW-0812">Transmembrane</keyword>
<protein>
    <submittedName>
        <fullName evidence="2">Uncharacterized protein</fullName>
    </submittedName>
</protein>